<feature type="transmembrane region" description="Helical" evidence="2">
    <location>
        <begin position="156"/>
        <end position="176"/>
    </location>
</feature>
<keyword evidence="4" id="KW-1185">Reference proteome</keyword>
<sequence length="265" mass="29419">MVECYIAGNSPVAFFCRRGQQAMRNRALALNILTAVLFAAFFAYTFFAKQHLQSLAREFVVEKTVEHAGPVIDTVEDALDVPLLSKLMSRKDLQLVRTEIEAYRENPAAYIADLAGQSLANPPPQKFRAVAKKTAEAKQEIRDYYDRTLAALIADLRIFSGTNIAAAILAIVLIAWSRTPICKRLVAVSIVLFSGVVLCSYMYIDSLSFFRIITHTHMGWWYPVFVIAVAAWLYQDVGGAGPARPAAPAVQTGPDTQVEKRDFEL</sequence>
<dbReference type="EMBL" id="CP017641">
    <property type="protein sequence ID" value="APZ92348.1"/>
    <property type="molecule type" value="Genomic_DNA"/>
</dbReference>
<reference evidence="3 4" key="1">
    <citation type="journal article" date="2016" name="Front. Microbiol.">
        <title>Fuerstia marisgermanicae gen. nov., sp. nov., an Unusual Member of the Phylum Planctomycetes from the German Wadden Sea.</title>
        <authorList>
            <person name="Kohn T."/>
            <person name="Heuer A."/>
            <person name="Jogler M."/>
            <person name="Vollmers J."/>
            <person name="Boedeker C."/>
            <person name="Bunk B."/>
            <person name="Rast P."/>
            <person name="Borchert D."/>
            <person name="Glockner I."/>
            <person name="Freese H.M."/>
            <person name="Klenk H.P."/>
            <person name="Overmann J."/>
            <person name="Kaster A.K."/>
            <person name="Rohde M."/>
            <person name="Wiegand S."/>
            <person name="Jogler C."/>
        </authorList>
    </citation>
    <scope>NUCLEOTIDE SEQUENCE [LARGE SCALE GENOMIC DNA]</scope>
    <source>
        <strain evidence="3 4">NH11</strain>
    </source>
</reference>
<dbReference type="Proteomes" id="UP000187735">
    <property type="component" value="Chromosome"/>
</dbReference>
<name>A0A1P8WE42_9PLAN</name>
<dbReference type="KEGG" id="fmr:Fuma_01958"/>
<keyword evidence="2" id="KW-1133">Transmembrane helix</keyword>
<keyword evidence="2" id="KW-0472">Membrane</keyword>
<organism evidence="3 4">
    <name type="scientific">Fuerstiella marisgermanici</name>
    <dbReference type="NCBI Taxonomy" id="1891926"/>
    <lineage>
        <taxon>Bacteria</taxon>
        <taxon>Pseudomonadati</taxon>
        <taxon>Planctomycetota</taxon>
        <taxon>Planctomycetia</taxon>
        <taxon>Planctomycetales</taxon>
        <taxon>Planctomycetaceae</taxon>
        <taxon>Fuerstiella</taxon>
    </lineage>
</organism>
<keyword evidence="2" id="KW-0812">Transmembrane</keyword>
<accession>A0A1P8WE42</accession>
<evidence type="ECO:0000256" key="2">
    <source>
        <dbReference type="SAM" id="Phobius"/>
    </source>
</evidence>
<dbReference type="AlphaFoldDB" id="A0A1P8WE42"/>
<feature type="transmembrane region" description="Helical" evidence="2">
    <location>
        <begin position="216"/>
        <end position="234"/>
    </location>
</feature>
<evidence type="ECO:0000313" key="4">
    <source>
        <dbReference type="Proteomes" id="UP000187735"/>
    </source>
</evidence>
<feature type="transmembrane region" description="Helical" evidence="2">
    <location>
        <begin position="27"/>
        <end position="47"/>
    </location>
</feature>
<protein>
    <submittedName>
        <fullName evidence="3">Uncharacterized protein</fullName>
    </submittedName>
</protein>
<feature type="transmembrane region" description="Helical" evidence="2">
    <location>
        <begin position="185"/>
        <end position="204"/>
    </location>
</feature>
<proteinExistence type="predicted"/>
<gene>
    <name evidence="3" type="ORF">Fuma_01958</name>
</gene>
<evidence type="ECO:0000313" key="3">
    <source>
        <dbReference type="EMBL" id="APZ92348.1"/>
    </source>
</evidence>
<evidence type="ECO:0000256" key="1">
    <source>
        <dbReference type="SAM" id="MobiDB-lite"/>
    </source>
</evidence>
<feature type="region of interest" description="Disordered" evidence="1">
    <location>
        <begin position="244"/>
        <end position="265"/>
    </location>
</feature>